<protein>
    <recommendedName>
        <fullName evidence="3">Aminoglycoside phosphotransferase domain-containing protein</fullName>
    </recommendedName>
</protein>
<evidence type="ECO:0000313" key="2">
    <source>
        <dbReference type="Proteomes" id="UP000015241"/>
    </source>
</evidence>
<dbReference type="HOGENOM" id="CLU_021768_2_1_1"/>
<sequence length="256" mass="29742">MSPRYRRWGGGSKHCHRWAECRCCGTSPRIGLHRPRPRTAHLRVSKAAQDHDPTTKAPAEALALDIIFKHTTIPVPRVRRIIQEETETQIVMDYIPGRLLSNVWPEMPVWQRLRVMFTLRDYVRQLRAIRHPRSAVPGPVGPPGPARHCESPLFGPVIPWRGPFASYDKLSAFFNKRYMATSLCMRNIIVGDDGRLWLIDWAWAGFYPPWFEFVAMRMQSQPSLTNKSDPLWDLLIPFVCDPYYRKRRGTRGWLAL</sequence>
<dbReference type="OrthoDB" id="4177236at2759"/>
<dbReference type="SUPFAM" id="SSF56112">
    <property type="entry name" value="Protein kinase-like (PK-like)"/>
    <property type="match status" value="1"/>
</dbReference>
<dbReference type="PANTHER" id="PTHR21310:SF39">
    <property type="entry name" value="AMINOGLYCOSIDE PHOSPHOTRANSFERASE DOMAIN-CONTAINING PROTEIN"/>
    <property type="match status" value="1"/>
</dbReference>
<dbReference type="InterPro" id="IPR051678">
    <property type="entry name" value="AGP_Transferase"/>
</dbReference>
<dbReference type="AlphaFoldDB" id="S8E3V8"/>
<organism evidence="1 2">
    <name type="scientific">Fomitopsis schrenkii</name>
    <name type="common">Brown rot fungus</name>
    <dbReference type="NCBI Taxonomy" id="2126942"/>
    <lineage>
        <taxon>Eukaryota</taxon>
        <taxon>Fungi</taxon>
        <taxon>Dikarya</taxon>
        <taxon>Basidiomycota</taxon>
        <taxon>Agaricomycotina</taxon>
        <taxon>Agaricomycetes</taxon>
        <taxon>Polyporales</taxon>
        <taxon>Fomitopsis</taxon>
    </lineage>
</organism>
<gene>
    <name evidence="1" type="ORF">FOMPIDRAFT_130419</name>
</gene>
<dbReference type="EMBL" id="KE504169">
    <property type="protein sequence ID" value="EPS98098.1"/>
    <property type="molecule type" value="Genomic_DNA"/>
</dbReference>
<dbReference type="InParanoid" id="S8E3V8"/>
<evidence type="ECO:0000313" key="1">
    <source>
        <dbReference type="EMBL" id="EPS98098.1"/>
    </source>
</evidence>
<keyword evidence="2" id="KW-1185">Reference proteome</keyword>
<proteinExistence type="predicted"/>
<dbReference type="Proteomes" id="UP000015241">
    <property type="component" value="Unassembled WGS sequence"/>
</dbReference>
<dbReference type="PANTHER" id="PTHR21310">
    <property type="entry name" value="AMINOGLYCOSIDE PHOSPHOTRANSFERASE-RELATED-RELATED"/>
    <property type="match status" value="1"/>
</dbReference>
<evidence type="ECO:0008006" key="3">
    <source>
        <dbReference type="Google" id="ProtNLM"/>
    </source>
</evidence>
<dbReference type="STRING" id="743788.S8E3V8"/>
<dbReference type="eggNOG" id="ENOG502SRTK">
    <property type="taxonomic scope" value="Eukaryota"/>
</dbReference>
<dbReference type="InterPro" id="IPR011009">
    <property type="entry name" value="Kinase-like_dom_sf"/>
</dbReference>
<name>S8E3V8_FOMSC</name>
<reference evidence="1 2" key="1">
    <citation type="journal article" date="2012" name="Science">
        <title>The Paleozoic origin of enzymatic lignin decomposition reconstructed from 31 fungal genomes.</title>
        <authorList>
            <person name="Floudas D."/>
            <person name="Binder M."/>
            <person name="Riley R."/>
            <person name="Barry K."/>
            <person name="Blanchette R.A."/>
            <person name="Henrissat B."/>
            <person name="Martinez A.T."/>
            <person name="Otillar R."/>
            <person name="Spatafora J.W."/>
            <person name="Yadav J.S."/>
            <person name="Aerts A."/>
            <person name="Benoit I."/>
            <person name="Boyd A."/>
            <person name="Carlson A."/>
            <person name="Copeland A."/>
            <person name="Coutinho P.M."/>
            <person name="de Vries R.P."/>
            <person name="Ferreira P."/>
            <person name="Findley K."/>
            <person name="Foster B."/>
            <person name="Gaskell J."/>
            <person name="Glotzer D."/>
            <person name="Gorecki P."/>
            <person name="Heitman J."/>
            <person name="Hesse C."/>
            <person name="Hori C."/>
            <person name="Igarashi K."/>
            <person name="Jurgens J.A."/>
            <person name="Kallen N."/>
            <person name="Kersten P."/>
            <person name="Kohler A."/>
            <person name="Kuees U."/>
            <person name="Kumar T.K.A."/>
            <person name="Kuo A."/>
            <person name="LaButti K."/>
            <person name="Larrondo L.F."/>
            <person name="Lindquist E."/>
            <person name="Ling A."/>
            <person name="Lombard V."/>
            <person name="Lucas S."/>
            <person name="Lundell T."/>
            <person name="Martin R."/>
            <person name="McLaughlin D.J."/>
            <person name="Morgenstern I."/>
            <person name="Morin E."/>
            <person name="Murat C."/>
            <person name="Nagy L.G."/>
            <person name="Nolan M."/>
            <person name="Ohm R.A."/>
            <person name="Patyshakuliyeva A."/>
            <person name="Rokas A."/>
            <person name="Ruiz-Duenas F.J."/>
            <person name="Sabat G."/>
            <person name="Salamov A."/>
            <person name="Samejima M."/>
            <person name="Schmutz J."/>
            <person name="Slot J.C."/>
            <person name="St John F."/>
            <person name="Stenlid J."/>
            <person name="Sun H."/>
            <person name="Sun S."/>
            <person name="Syed K."/>
            <person name="Tsang A."/>
            <person name="Wiebenga A."/>
            <person name="Young D."/>
            <person name="Pisabarro A."/>
            <person name="Eastwood D.C."/>
            <person name="Martin F."/>
            <person name="Cullen D."/>
            <person name="Grigoriev I.V."/>
            <person name="Hibbett D.S."/>
        </authorList>
    </citation>
    <scope>NUCLEOTIDE SEQUENCE</scope>
    <source>
        <strain evidence="2">FP-58527</strain>
    </source>
</reference>
<accession>S8E3V8</accession>